<dbReference type="PROSITE" id="PS51257">
    <property type="entry name" value="PROKAR_LIPOPROTEIN"/>
    <property type="match status" value="1"/>
</dbReference>
<proteinExistence type="predicted"/>
<dbReference type="InterPro" id="IPR025491">
    <property type="entry name" value="DUF4382"/>
</dbReference>
<sequence>MDRIHGNRTRRAAAGLTVVLIGGAVIAGCNLEWSAGTAGDRTEITLRMPEEPSVDLASVRLVIESVTLDGDPGVHEVELDEAVTVELVSELGDPAPPSAIVFSGERVPAGEYDAVSLRVDVAASSVTTAGGASRGLELADSGDAVTFEDAFTISDSSSDDVVVDVDLPSALRGDGGDYTLHGDGVVTTASRSGLVLFAAFPFCTPSDGRGVYLYPGFDADPVPMGGGNGPLFSLRVGDLSSLTLAYMPAGRYTAAWTCAADDDDPAADDSIAFEARENLEVEPGACTLVEPDGGRGEPGSC</sequence>
<evidence type="ECO:0000313" key="2">
    <source>
        <dbReference type="EMBL" id="SEP09250.1"/>
    </source>
</evidence>
<dbReference type="RefSeq" id="WP_091645516.1">
    <property type="nucleotide sequence ID" value="NZ_FOEG01000009.1"/>
</dbReference>
<keyword evidence="3" id="KW-1185">Reference proteome</keyword>
<organism evidence="2 3">
    <name type="scientific">Aquisalimonas asiatica</name>
    <dbReference type="NCBI Taxonomy" id="406100"/>
    <lineage>
        <taxon>Bacteria</taxon>
        <taxon>Pseudomonadati</taxon>
        <taxon>Pseudomonadota</taxon>
        <taxon>Gammaproteobacteria</taxon>
        <taxon>Chromatiales</taxon>
        <taxon>Ectothiorhodospiraceae</taxon>
        <taxon>Aquisalimonas</taxon>
    </lineage>
</organism>
<dbReference type="EMBL" id="FOEG01000009">
    <property type="protein sequence ID" value="SEP09250.1"/>
    <property type="molecule type" value="Genomic_DNA"/>
</dbReference>
<feature type="domain" description="DUF4382" evidence="1">
    <location>
        <begin position="43"/>
        <end position="180"/>
    </location>
</feature>
<evidence type="ECO:0000259" key="1">
    <source>
        <dbReference type="Pfam" id="PF14321"/>
    </source>
</evidence>
<reference evidence="2 3" key="1">
    <citation type="submission" date="2016-10" db="EMBL/GenBank/DDBJ databases">
        <authorList>
            <person name="de Groot N.N."/>
        </authorList>
    </citation>
    <scope>NUCLEOTIDE SEQUENCE [LARGE SCALE GENOMIC DNA]</scope>
    <source>
        <strain evidence="2 3">CGMCC 1.6291</strain>
    </source>
</reference>
<protein>
    <recommendedName>
        <fullName evidence="1">DUF4382 domain-containing protein</fullName>
    </recommendedName>
</protein>
<evidence type="ECO:0000313" key="3">
    <source>
        <dbReference type="Proteomes" id="UP000199657"/>
    </source>
</evidence>
<gene>
    <name evidence="2" type="ORF">SAMN04488052_10958</name>
</gene>
<dbReference type="STRING" id="406100.SAMN04488052_10958"/>
<name>A0A1H8V170_9GAMM</name>
<dbReference type="AlphaFoldDB" id="A0A1H8V170"/>
<dbReference type="Pfam" id="PF14321">
    <property type="entry name" value="DUF4382"/>
    <property type="match status" value="1"/>
</dbReference>
<accession>A0A1H8V170</accession>
<dbReference type="Proteomes" id="UP000199657">
    <property type="component" value="Unassembled WGS sequence"/>
</dbReference>